<dbReference type="Proteomes" id="UP000616151">
    <property type="component" value="Unassembled WGS sequence"/>
</dbReference>
<proteinExistence type="predicted"/>
<accession>A0ACC5R620</accession>
<name>A0ACC5R620_9HYPH</name>
<organism evidence="1 2">
    <name type="scientific">Taklimakanibacter albus</name>
    <dbReference type="NCBI Taxonomy" id="2800327"/>
    <lineage>
        <taxon>Bacteria</taxon>
        <taxon>Pseudomonadati</taxon>
        <taxon>Pseudomonadota</taxon>
        <taxon>Alphaproteobacteria</taxon>
        <taxon>Hyphomicrobiales</taxon>
        <taxon>Aestuariivirgaceae</taxon>
        <taxon>Taklimakanibacter</taxon>
    </lineage>
</organism>
<evidence type="ECO:0000313" key="1">
    <source>
        <dbReference type="EMBL" id="MBK1867951.1"/>
    </source>
</evidence>
<sequence>MVKVVLWGSLRAAAGGTEAVEVEAGNIRSLFNKLETEYPGLEPHIKRGIAVSINGRIFRDSWDERIPENAEVYLLPRIAGG</sequence>
<evidence type="ECO:0000313" key="2">
    <source>
        <dbReference type="Proteomes" id="UP000616151"/>
    </source>
</evidence>
<dbReference type="EMBL" id="JAENHL010000007">
    <property type="protein sequence ID" value="MBK1867951.1"/>
    <property type="molecule type" value="Genomic_DNA"/>
</dbReference>
<protein>
    <submittedName>
        <fullName evidence="1">MoaD/ThiS family protein</fullName>
    </submittedName>
</protein>
<reference evidence="1" key="1">
    <citation type="submission" date="2021-01" db="EMBL/GenBank/DDBJ databases">
        <authorList>
            <person name="Sun Q."/>
        </authorList>
    </citation>
    <scope>NUCLEOTIDE SEQUENCE</scope>
    <source>
        <strain evidence="1">YIM B02566</strain>
    </source>
</reference>
<comment type="caution">
    <text evidence="1">The sequence shown here is derived from an EMBL/GenBank/DDBJ whole genome shotgun (WGS) entry which is preliminary data.</text>
</comment>
<keyword evidence="2" id="KW-1185">Reference proteome</keyword>
<gene>
    <name evidence="1" type="ORF">JHL16_16460</name>
</gene>